<evidence type="ECO:0000313" key="2">
    <source>
        <dbReference type="EMBL" id="WEW56655.1"/>
    </source>
</evidence>
<feature type="domain" description="Nucleolar 27S pre-rRNA processing Urb2/Npa2 C-terminal" evidence="1">
    <location>
        <begin position="1227"/>
        <end position="1458"/>
    </location>
</feature>
<dbReference type="InterPro" id="IPR018849">
    <property type="entry name" value="Urb2/Npa2_C"/>
</dbReference>
<dbReference type="EMBL" id="CP120627">
    <property type="protein sequence ID" value="WEW56655.1"/>
    <property type="molecule type" value="Genomic_DNA"/>
</dbReference>
<proteinExistence type="predicted"/>
<protein>
    <recommendedName>
        <fullName evidence="1">Nucleolar 27S pre-rRNA processing Urb2/Npa2 C-terminal domain-containing protein</fullName>
    </recommendedName>
</protein>
<organism evidence="2 3">
    <name type="scientific">Emydomyces testavorans</name>
    <dbReference type="NCBI Taxonomy" id="2070801"/>
    <lineage>
        <taxon>Eukaryota</taxon>
        <taxon>Fungi</taxon>
        <taxon>Dikarya</taxon>
        <taxon>Ascomycota</taxon>
        <taxon>Pezizomycotina</taxon>
        <taxon>Eurotiomycetes</taxon>
        <taxon>Eurotiomycetidae</taxon>
        <taxon>Onygenales</taxon>
        <taxon>Nannizziopsiaceae</taxon>
        <taxon>Emydomyces</taxon>
    </lineage>
</organism>
<dbReference type="InterPro" id="IPR052609">
    <property type="entry name" value="Ribosome_Biogenesis_Reg"/>
</dbReference>
<dbReference type="Pfam" id="PF10441">
    <property type="entry name" value="Urb2"/>
    <property type="match status" value="1"/>
</dbReference>
<dbReference type="GO" id="GO:0042254">
    <property type="term" value="P:ribosome biogenesis"/>
    <property type="evidence" value="ECO:0007669"/>
    <property type="project" value="TreeGrafter"/>
</dbReference>
<reference evidence="2" key="1">
    <citation type="submission" date="2023-03" db="EMBL/GenBank/DDBJ databases">
        <title>Emydomyces testavorans Genome Sequence.</title>
        <authorList>
            <person name="Hoyer L."/>
        </authorList>
    </citation>
    <scope>NUCLEOTIDE SEQUENCE</scope>
    <source>
        <strain evidence="2">16-2883</strain>
    </source>
</reference>
<evidence type="ECO:0000313" key="3">
    <source>
        <dbReference type="Proteomes" id="UP001219355"/>
    </source>
</evidence>
<keyword evidence="3" id="KW-1185">Reference proteome</keyword>
<dbReference type="PANTHER" id="PTHR15682">
    <property type="entry name" value="UNHEALTHY RIBOSOME BIOGENESIS PROTEIN 2 HOMOLOG"/>
    <property type="match status" value="1"/>
</dbReference>
<sequence length="1459" mass="163579">MAAQSEVPTSYQALLELEKRSHGDPKDHLREAARIIGADLDSDSWRQLSRTISSNGVPAAAAPKEEWVLRWLMKKLKAPTTEEKLSYRCDQFSWILLCILLHRIPPRTLATILTENKFLNIVQNSLEELSPLISQPAEFVGQDGGSALSKTSSGSRKRKRMEDMFEGGLSCQPSLPLDLAVDTILSVAGTVEHLVALVDRIPVHKTAVKSQLKLVLRGSLLVTADLLSQALQCATAVNTALRNNEKLDPPKQLFASLSAIIEIWKLRSDRVDDSASSSDDQFASKVLEPAIKFLGANRKNLSESETGKSLVQNMERLIVLHVVLPIRGVFFAAKLQEPTSGNDGVSLSQVKVISHELASRLRSDSIEASILPVLLDIAIRALPRDTFRRKVNEAPWLETFFVALSARAGYHLSTDSHSDASFCPTSLQDLFRVLIDRKMTLSLSTLIQYAIRFTGLHRDYAAEMQWMLISQIIEIDADVFLPNSGFDESKRLFESLVGRVTSLFWKPSKVSSDTYTLLKEGIILPLLKGFSRARDGDTILQTWIEQLRLLDNARSGDRTISLFSIWEDDDVSKAYGTLMASNVSASYISSQIDKVMSTLSKPAESSEIYAHLVILDSILLVAHRKDGGILQGFPCDKIFETLVALMSSTSKLYWRWRLWRILQNLVYVVARSNQDLPRTAICASLPTAKNIFERFCQNSGSSADVAQCQEAFWSFRFVVFLSGEIDDSMLSHYLDDLTSILISLLEKVPSCTDVAWNERVETLKSPETVSIGALTAFSSKRSALGLLSTECRRRFLTEFLITVAKTIKTPKKPAVNDANLPGHLNAQLAEVWFGFASLEFLLSSSSVVYDMTFVLYEQLKKDKLHRHFLVQSLLNVPIKLVPRHQRGSLLDLLEEIIFQGELDSEVELDILTLMTKLIDAPKSPARITSDERVLWEIARSISIRESDTDLDLFAAFKQLHKAVLDKVLASSEGKLDEYGLKVYNDVAGLEKKIKTANFDTMEYYLFILSLHSLHTHQTELDDKKRETIRLLQKDALIMTLSELKRLSRQLKTRPSELEVKSLIGILGVVDTFQFLLHENEEVLEALRKLEKYAIASDCDEAIKRTVKQRMLAYKIPGSSFSKTLIGYSSFPVQQLQARDQELFIHHIHLRLSSLTKAELVDFLRDLRSSRLSGDEAAYRLLLIGMVIGLLEPIDDRESPASLELTSTFTDVTEVLLTRNSIETFCLAAESLDILLRTHPRSISQWNVDNILAKVAIIVSPSGPTISFEYAGTIYTRLCRLLGTLFGLYRKKLSGRSHLVLPVMQQLLRCLCVSDSRPNKSQSLAATRPRWIGSLAETSLETEHATQYTRLLTSLCDPTVSAVENHRGGPDQNLTDNTKKVKSLAGQYLQYLIMEYAGLQLRGRLVPEMKTALMPGLYAVLDVMSKNTMRAMNAAMDASSRAVFKGLYDDYVKFGKWNHD</sequence>
<accession>A0AAF0DDU6</accession>
<dbReference type="GO" id="GO:0005730">
    <property type="term" value="C:nucleolus"/>
    <property type="evidence" value="ECO:0007669"/>
    <property type="project" value="TreeGrafter"/>
</dbReference>
<dbReference type="Proteomes" id="UP001219355">
    <property type="component" value="Chromosome 1"/>
</dbReference>
<evidence type="ECO:0000259" key="1">
    <source>
        <dbReference type="Pfam" id="PF10441"/>
    </source>
</evidence>
<name>A0AAF0DDU6_9EURO</name>
<gene>
    <name evidence="2" type="ORF">PRK78_002103</name>
</gene>
<dbReference type="PANTHER" id="PTHR15682:SF2">
    <property type="entry name" value="UNHEALTHY RIBOSOME BIOGENESIS PROTEIN 2 HOMOLOG"/>
    <property type="match status" value="1"/>
</dbReference>